<sequence>MEDGSESENKEDVVVEEGGGTEVDPEDKGDGKDRVDREDEVDGEGKFNEEDKVDEENSGAAIWMGLTPQTILSL</sequence>
<accession>A0A6A4HF34</accession>
<dbReference type="AlphaFoldDB" id="A0A6A4HF34"/>
<organism evidence="2 3">
    <name type="scientific">Gymnopus androsaceus JB14</name>
    <dbReference type="NCBI Taxonomy" id="1447944"/>
    <lineage>
        <taxon>Eukaryota</taxon>
        <taxon>Fungi</taxon>
        <taxon>Dikarya</taxon>
        <taxon>Basidiomycota</taxon>
        <taxon>Agaricomycotina</taxon>
        <taxon>Agaricomycetes</taxon>
        <taxon>Agaricomycetidae</taxon>
        <taxon>Agaricales</taxon>
        <taxon>Marasmiineae</taxon>
        <taxon>Omphalotaceae</taxon>
        <taxon>Gymnopus</taxon>
    </lineage>
</organism>
<dbReference type="EMBL" id="ML769515">
    <property type="protein sequence ID" value="KAE9396308.1"/>
    <property type="molecule type" value="Genomic_DNA"/>
</dbReference>
<evidence type="ECO:0000313" key="3">
    <source>
        <dbReference type="Proteomes" id="UP000799118"/>
    </source>
</evidence>
<reference evidence="2" key="1">
    <citation type="journal article" date="2019" name="Environ. Microbiol.">
        <title>Fungal ecological strategies reflected in gene transcription - a case study of two litter decomposers.</title>
        <authorList>
            <person name="Barbi F."/>
            <person name="Kohler A."/>
            <person name="Barry K."/>
            <person name="Baskaran P."/>
            <person name="Daum C."/>
            <person name="Fauchery L."/>
            <person name="Ihrmark K."/>
            <person name="Kuo A."/>
            <person name="LaButti K."/>
            <person name="Lipzen A."/>
            <person name="Morin E."/>
            <person name="Grigoriev I.V."/>
            <person name="Henrissat B."/>
            <person name="Lindahl B."/>
            <person name="Martin F."/>
        </authorList>
    </citation>
    <scope>NUCLEOTIDE SEQUENCE</scope>
    <source>
        <strain evidence="2">JB14</strain>
    </source>
</reference>
<proteinExistence type="predicted"/>
<protein>
    <submittedName>
        <fullName evidence="2">Uncharacterized protein</fullName>
    </submittedName>
</protein>
<feature type="compositionally biased region" description="Basic and acidic residues" evidence="1">
    <location>
        <begin position="26"/>
        <end position="50"/>
    </location>
</feature>
<dbReference type="Proteomes" id="UP000799118">
    <property type="component" value="Unassembled WGS sequence"/>
</dbReference>
<evidence type="ECO:0000313" key="2">
    <source>
        <dbReference type="EMBL" id="KAE9396308.1"/>
    </source>
</evidence>
<feature type="region of interest" description="Disordered" evidence="1">
    <location>
        <begin position="1"/>
        <end position="61"/>
    </location>
</feature>
<name>A0A6A4HF34_9AGAR</name>
<gene>
    <name evidence="2" type="ORF">BT96DRAFT_996801</name>
</gene>
<evidence type="ECO:0000256" key="1">
    <source>
        <dbReference type="SAM" id="MobiDB-lite"/>
    </source>
</evidence>
<keyword evidence="3" id="KW-1185">Reference proteome</keyword>